<keyword evidence="5" id="KW-1015">Disulfide bond</keyword>
<keyword evidence="1" id="KW-0540">Nuclease</keyword>
<dbReference type="AlphaFoldDB" id="A0A5C5VBB9"/>
<dbReference type="Gene3D" id="1.10.575.10">
    <property type="entry name" value="P1 Nuclease"/>
    <property type="match status" value="1"/>
</dbReference>
<keyword evidence="8" id="KW-1185">Reference proteome</keyword>
<dbReference type="SUPFAM" id="SSF48537">
    <property type="entry name" value="Phospholipase C/P1 nuclease"/>
    <property type="match status" value="1"/>
</dbReference>
<comment type="caution">
    <text evidence="7">The sequence shown here is derived from an EMBL/GenBank/DDBJ whole genome shotgun (WGS) entry which is preliminary data.</text>
</comment>
<gene>
    <name evidence="7" type="ORF">KOR34_04740</name>
</gene>
<evidence type="ECO:0000256" key="4">
    <source>
        <dbReference type="ARBA" id="ARBA00022801"/>
    </source>
</evidence>
<evidence type="ECO:0000313" key="8">
    <source>
        <dbReference type="Proteomes" id="UP000316714"/>
    </source>
</evidence>
<dbReference type="CDD" id="cd11010">
    <property type="entry name" value="S1-P1_nuclease"/>
    <property type="match status" value="1"/>
</dbReference>
<proteinExistence type="predicted"/>
<evidence type="ECO:0000313" key="7">
    <source>
        <dbReference type="EMBL" id="TWT35581.1"/>
    </source>
</evidence>
<keyword evidence="6" id="KW-0325">Glycoprotein</keyword>
<evidence type="ECO:0000256" key="3">
    <source>
        <dbReference type="ARBA" id="ARBA00022759"/>
    </source>
</evidence>
<evidence type="ECO:0000256" key="5">
    <source>
        <dbReference type="ARBA" id="ARBA00023157"/>
    </source>
</evidence>
<keyword evidence="4" id="KW-0378">Hydrolase</keyword>
<dbReference type="InterPro" id="IPR003154">
    <property type="entry name" value="S1/P1nuclease"/>
</dbReference>
<dbReference type="GO" id="GO:0016788">
    <property type="term" value="F:hydrolase activity, acting on ester bonds"/>
    <property type="evidence" value="ECO:0007669"/>
    <property type="project" value="InterPro"/>
</dbReference>
<keyword evidence="2" id="KW-0479">Metal-binding</keyword>
<evidence type="ECO:0000256" key="2">
    <source>
        <dbReference type="ARBA" id="ARBA00022723"/>
    </source>
</evidence>
<dbReference type="GO" id="GO:0006308">
    <property type="term" value="P:DNA catabolic process"/>
    <property type="evidence" value="ECO:0007669"/>
    <property type="project" value="InterPro"/>
</dbReference>
<dbReference type="PANTHER" id="PTHR33146">
    <property type="entry name" value="ENDONUCLEASE 4"/>
    <property type="match status" value="1"/>
</dbReference>
<dbReference type="GO" id="GO:0004519">
    <property type="term" value="F:endonuclease activity"/>
    <property type="evidence" value="ECO:0007669"/>
    <property type="project" value="UniProtKB-KW"/>
</dbReference>
<dbReference type="InterPro" id="IPR008947">
    <property type="entry name" value="PLipase_C/P1_nuclease_dom_sf"/>
</dbReference>
<name>A0A5C5VBB9_9BACT</name>
<dbReference type="OrthoDB" id="267579at2"/>
<dbReference type="RefSeq" id="WP_146561866.1">
    <property type="nucleotide sequence ID" value="NZ_SIHJ01000001.1"/>
</dbReference>
<dbReference type="PANTHER" id="PTHR33146:SF26">
    <property type="entry name" value="ENDONUCLEASE 4"/>
    <property type="match status" value="1"/>
</dbReference>
<organism evidence="7 8">
    <name type="scientific">Posidoniimonas corsicana</name>
    <dbReference type="NCBI Taxonomy" id="1938618"/>
    <lineage>
        <taxon>Bacteria</taxon>
        <taxon>Pseudomonadati</taxon>
        <taxon>Planctomycetota</taxon>
        <taxon>Planctomycetia</taxon>
        <taxon>Pirellulales</taxon>
        <taxon>Lacipirellulaceae</taxon>
        <taxon>Posidoniimonas</taxon>
    </lineage>
</organism>
<dbReference type="EMBL" id="SIHJ01000001">
    <property type="protein sequence ID" value="TWT35581.1"/>
    <property type="molecule type" value="Genomic_DNA"/>
</dbReference>
<dbReference type="Proteomes" id="UP000316714">
    <property type="component" value="Unassembled WGS sequence"/>
</dbReference>
<evidence type="ECO:0000256" key="1">
    <source>
        <dbReference type="ARBA" id="ARBA00022722"/>
    </source>
</evidence>
<accession>A0A5C5VBB9</accession>
<dbReference type="GO" id="GO:0003676">
    <property type="term" value="F:nucleic acid binding"/>
    <property type="evidence" value="ECO:0007669"/>
    <property type="project" value="InterPro"/>
</dbReference>
<evidence type="ECO:0000256" key="6">
    <source>
        <dbReference type="ARBA" id="ARBA00023180"/>
    </source>
</evidence>
<sequence>MPQEDPRFEAANLAELEGRYDNGGMTKLLPAIALCLVATYARAWSEQGHHIVALIAFDLQDEATQQWLLDLLTHHPRFEQDFRVPPNATEADRYRIGRAAYWPDVARRQRRYNRPTWHYQLGATRVVGDPSKVSVHQTPGPLPADATLDTRDLYIAQAIDLCRKVMGDSEATKPDRAIALCWIGHLVGDAHQPCHAGSLYVEGLFPEGDRGANEIKTRQSGNLHALWDGLLGRRFDEGDVERRRESIVNGDGVKPFKRLLQRRVKDPPLKWLMESRKFGISEVYDPEVLRPIQAVVDGKAETLPQLDLSDAYLKQAGAMARMRALFAGYRLGEVWRSELARASSRQAAGIGN</sequence>
<dbReference type="GO" id="GO:0046872">
    <property type="term" value="F:metal ion binding"/>
    <property type="evidence" value="ECO:0007669"/>
    <property type="project" value="UniProtKB-KW"/>
</dbReference>
<reference evidence="7 8" key="1">
    <citation type="submission" date="2019-02" db="EMBL/GenBank/DDBJ databases">
        <title>Deep-cultivation of Planctomycetes and their phenomic and genomic characterization uncovers novel biology.</title>
        <authorList>
            <person name="Wiegand S."/>
            <person name="Jogler M."/>
            <person name="Boedeker C."/>
            <person name="Pinto D."/>
            <person name="Vollmers J."/>
            <person name="Rivas-Marin E."/>
            <person name="Kohn T."/>
            <person name="Peeters S.H."/>
            <person name="Heuer A."/>
            <person name="Rast P."/>
            <person name="Oberbeckmann S."/>
            <person name="Bunk B."/>
            <person name="Jeske O."/>
            <person name="Meyerdierks A."/>
            <person name="Storesund J.E."/>
            <person name="Kallscheuer N."/>
            <person name="Luecker S."/>
            <person name="Lage O.M."/>
            <person name="Pohl T."/>
            <person name="Merkel B.J."/>
            <person name="Hornburger P."/>
            <person name="Mueller R.-W."/>
            <person name="Bruemmer F."/>
            <person name="Labrenz M."/>
            <person name="Spormann A.M."/>
            <person name="Op Den Camp H."/>
            <person name="Overmann J."/>
            <person name="Amann R."/>
            <person name="Jetten M.S.M."/>
            <person name="Mascher T."/>
            <person name="Medema M.H."/>
            <person name="Devos D.P."/>
            <person name="Kaster A.-K."/>
            <person name="Ovreas L."/>
            <person name="Rohde M."/>
            <person name="Galperin M.Y."/>
            <person name="Jogler C."/>
        </authorList>
    </citation>
    <scope>NUCLEOTIDE SEQUENCE [LARGE SCALE GENOMIC DNA]</scope>
    <source>
        <strain evidence="7 8">KOR34</strain>
    </source>
</reference>
<dbReference type="Pfam" id="PF02265">
    <property type="entry name" value="S1-P1_nuclease"/>
    <property type="match status" value="1"/>
</dbReference>
<protein>
    <submittedName>
        <fullName evidence="7">S1/P1 Nuclease</fullName>
    </submittedName>
</protein>
<keyword evidence="3" id="KW-0255">Endonuclease</keyword>